<protein>
    <recommendedName>
        <fullName evidence="4">Membrane domain of glycerophosphoryl diester phosphodiesterase</fullName>
    </recommendedName>
</protein>
<dbReference type="STRING" id="415015.SAMN05660462_02420"/>
<keyword evidence="1" id="KW-0812">Transmembrane</keyword>
<dbReference type="Proteomes" id="UP000198625">
    <property type="component" value="Unassembled WGS sequence"/>
</dbReference>
<proteinExistence type="predicted"/>
<feature type="transmembrane region" description="Helical" evidence="1">
    <location>
        <begin position="225"/>
        <end position="255"/>
    </location>
</feature>
<gene>
    <name evidence="2" type="ORF">SAMN05660462_02420</name>
</gene>
<feature type="transmembrane region" description="Helical" evidence="1">
    <location>
        <begin position="129"/>
        <end position="151"/>
    </location>
</feature>
<sequence>MDEKRYGIMSITQMLDKSIYIHKQNLGTSALYLFVMSILVAVIGLIFSFIIIVPVSLLMTSSIILGNGTFESNFFISMLMLTVFLTLFYYSLESAKQSGIITIGSNAFLRKKVDISDAIVSAFKNIFRVISVVTAGIILFLPVIVMCGWILTSIVSNGGYSLEGDTVSIVGIIVLSIVFFIGFAFFMTIHAFAIEVAIIEKLYFFKALKRSRQLVKGKFWRTFGYIASSFLLLFFINISIYTIFGLAGGIIYFVLESTGAQEELMSMLLMIGNVVRIPIQMLVSYFVAPIGGIFTIVLYYNMRFEKEGYHIALNIANLKNQQ</sequence>
<keyword evidence="1" id="KW-1133">Transmembrane helix</keyword>
<evidence type="ECO:0000256" key="1">
    <source>
        <dbReference type="SAM" id="Phobius"/>
    </source>
</evidence>
<evidence type="ECO:0000313" key="2">
    <source>
        <dbReference type="EMBL" id="SDZ26026.1"/>
    </source>
</evidence>
<evidence type="ECO:0000313" key="3">
    <source>
        <dbReference type="Proteomes" id="UP000198625"/>
    </source>
</evidence>
<evidence type="ECO:0008006" key="4">
    <source>
        <dbReference type="Google" id="ProtNLM"/>
    </source>
</evidence>
<feature type="transmembrane region" description="Helical" evidence="1">
    <location>
        <begin position="275"/>
        <end position="300"/>
    </location>
</feature>
<name>A0A1H3RK31_9FIRM</name>
<dbReference type="EMBL" id="FNQE01000028">
    <property type="protein sequence ID" value="SDZ26026.1"/>
    <property type="molecule type" value="Genomic_DNA"/>
</dbReference>
<feature type="transmembrane region" description="Helical" evidence="1">
    <location>
        <begin position="30"/>
        <end position="54"/>
    </location>
</feature>
<organism evidence="2 3">
    <name type="scientific">Proteiniborus ethanoligenes</name>
    <dbReference type="NCBI Taxonomy" id="415015"/>
    <lineage>
        <taxon>Bacteria</taxon>
        <taxon>Bacillati</taxon>
        <taxon>Bacillota</taxon>
        <taxon>Clostridia</taxon>
        <taxon>Eubacteriales</taxon>
        <taxon>Proteiniborus</taxon>
    </lineage>
</organism>
<feature type="transmembrane region" description="Helical" evidence="1">
    <location>
        <begin position="74"/>
        <end position="92"/>
    </location>
</feature>
<dbReference type="AlphaFoldDB" id="A0A1H3RK31"/>
<accession>A0A1H3RK31</accession>
<dbReference type="RefSeq" id="WP_091731665.1">
    <property type="nucleotide sequence ID" value="NZ_FNQE01000028.1"/>
</dbReference>
<dbReference type="OrthoDB" id="1938448at2"/>
<keyword evidence="3" id="KW-1185">Reference proteome</keyword>
<keyword evidence="1" id="KW-0472">Membrane</keyword>
<reference evidence="2 3" key="1">
    <citation type="submission" date="2016-10" db="EMBL/GenBank/DDBJ databases">
        <authorList>
            <person name="de Groot N.N."/>
        </authorList>
    </citation>
    <scope>NUCLEOTIDE SEQUENCE [LARGE SCALE GENOMIC DNA]</scope>
    <source>
        <strain evidence="2 3">DSM 21650</strain>
    </source>
</reference>
<feature type="transmembrane region" description="Helical" evidence="1">
    <location>
        <begin position="171"/>
        <end position="204"/>
    </location>
</feature>